<dbReference type="InterPro" id="IPR018171">
    <property type="entry name" value="Pept_tRNA_hydro_CS"/>
</dbReference>
<feature type="binding site" evidence="7">
    <location>
        <position position="21"/>
    </location>
    <ligand>
        <name>tRNA</name>
        <dbReference type="ChEBI" id="CHEBI:17843"/>
    </ligand>
</feature>
<evidence type="ECO:0000256" key="6">
    <source>
        <dbReference type="ARBA" id="ARBA00050038"/>
    </source>
</evidence>
<dbReference type="EMBL" id="CP008944">
    <property type="protein sequence ID" value="AIG63887.1"/>
    <property type="molecule type" value="Genomic_DNA"/>
</dbReference>
<comment type="subunit">
    <text evidence="7">Monomer.</text>
</comment>
<dbReference type="PANTHER" id="PTHR17224:SF1">
    <property type="entry name" value="PEPTIDYL-TRNA HYDROLASE"/>
    <property type="match status" value="1"/>
</dbReference>
<dbReference type="InterPro" id="IPR036416">
    <property type="entry name" value="Pept_tRNA_hydro_sf"/>
</dbReference>
<dbReference type="Gene3D" id="3.40.50.1470">
    <property type="entry name" value="Peptidyl-tRNA hydrolase"/>
    <property type="match status" value="1"/>
</dbReference>
<keyword evidence="4 7" id="KW-0694">RNA-binding</keyword>
<dbReference type="SUPFAM" id="SSF53178">
    <property type="entry name" value="Peptidyl-tRNA hydrolase-like"/>
    <property type="match status" value="1"/>
</dbReference>
<evidence type="ECO:0000256" key="9">
    <source>
        <dbReference type="RuleBase" id="RU004320"/>
    </source>
</evidence>
<evidence type="ECO:0000256" key="1">
    <source>
        <dbReference type="ARBA" id="ARBA00013260"/>
    </source>
</evidence>
<dbReference type="CDD" id="cd00462">
    <property type="entry name" value="PTH"/>
    <property type="match status" value="1"/>
</dbReference>
<comment type="catalytic activity">
    <reaction evidence="7 8">
        <text>an N-acyl-L-alpha-aminoacyl-tRNA + H2O = an N-acyl-L-amino acid + a tRNA + H(+)</text>
        <dbReference type="Rhea" id="RHEA:54448"/>
        <dbReference type="Rhea" id="RHEA-COMP:10123"/>
        <dbReference type="Rhea" id="RHEA-COMP:13883"/>
        <dbReference type="ChEBI" id="CHEBI:15377"/>
        <dbReference type="ChEBI" id="CHEBI:15378"/>
        <dbReference type="ChEBI" id="CHEBI:59874"/>
        <dbReference type="ChEBI" id="CHEBI:78442"/>
        <dbReference type="ChEBI" id="CHEBI:138191"/>
        <dbReference type="EC" id="3.1.1.29"/>
    </reaction>
</comment>
<dbReference type="PROSITE" id="PS01195">
    <property type="entry name" value="PEPT_TRNA_HYDROL_1"/>
    <property type="match status" value="1"/>
</dbReference>
<keyword evidence="11" id="KW-1185">Reference proteome</keyword>
<feature type="active site" description="Proton acceptor" evidence="7">
    <location>
        <position position="26"/>
    </location>
</feature>
<evidence type="ECO:0000313" key="11">
    <source>
        <dbReference type="Proteomes" id="UP000028504"/>
    </source>
</evidence>
<evidence type="ECO:0000313" key="10">
    <source>
        <dbReference type="EMBL" id="AIG63887.1"/>
    </source>
</evidence>
<sequence length="186" mass="19904">MSSTHNTPLLVVGLGNPGPKYRGTRHNLGHVVLDELCSRFPQATFAVHKRSRALVAQARTAPGARGRALVMAKPSSLMNVSGAQVRALSDFFRVPAASILVVHDDLELPLGTVEARPGGGDRGHNGLRSITKALGTKDYVRISCGIGRPPGRMDPASFVLKPFSRREASELPVLAAHAADLIEERF</sequence>
<comment type="caution">
    <text evidence="7">Lacks conserved residue(s) required for the propagation of feature annotation.</text>
</comment>
<feature type="site" description="Stabilizes the basic form of H active site to accept a proton" evidence="7">
    <location>
        <position position="104"/>
    </location>
</feature>
<dbReference type="PANTHER" id="PTHR17224">
    <property type="entry name" value="PEPTIDYL-TRNA HYDROLASE"/>
    <property type="match status" value="1"/>
</dbReference>
<dbReference type="Pfam" id="PF01195">
    <property type="entry name" value="Pept_tRNA_hydro"/>
    <property type="match status" value="1"/>
</dbReference>
<dbReference type="EC" id="3.1.1.29" evidence="1 7"/>
<evidence type="ECO:0000256" key="3">
    <source>
        <dbReference type="ARBA" id="ARBA00022801"/>
    </source>
</evidence>
<keyword evidence="3 7" id="KW-0378">Hydrolase</keyword>
<accession>A0ABN4DCE4</accession>
<name>A0ABN4DCE4_9CORY</name>
<dbReference type="GO" id="GO:0016787">
    <property type="term" value="F:hydrolase activity"/>
    <property type="evidence" value="ECO:0007669"/>
    <property type="project" value="UniProtKB-KW"/>
</dbReference>
<reference evidence="10 11" key="1">
    <citation type="submission" date="2014-07" db="EMBL/GenBank/DDBJ databases">
        <title>Complete genome sequence of Corynebacterium atypicum DSM 44849: identifiction of the mycolic acid biosynthesis genes.</title>
        <authorList>
            <person name="Tippelt A."/>
            <person name="Mollmann S."/>
            <person name="Albersmeier A."/>
            <person name="Jaenicke S."/>
            <person name="Ruckert C."/>
            <person name="Tauch A."/>
        </authorList>
    </citation>
    <scope>NUCLEOTIDE SEQUENCE [LARGE SCALE GENOMIC DNA]</scope>
    <source>
        <strain evidence="10 11">R2070</strain>
    </source>
</reference>
<dbReference type="Proteomes" id="UP000028504">
    <property type="component" value="Chromosome"/>
</dbReference>
<evidence type="ECO:0000256" key="8">
    <source>
        <dbReference type="RuleBase" id="RU000673"/>
    </source>
</evidence>
<feature type="site" description="Discriminates between blocked and unblocked aminoacyl-tRNA" evidence="7">
    <location>
        <position position="16"/>
    </location>
</feature>
<dbReference type="InterPro" id="IPR001328">
    <property type="entry name" value="Pept_tRNA_hydro"/>
</dbReference>
<proteinExistence type="inferred from homology"/>
<gene>
    <name evidence="7" type="primary">pth</name>
    <name evidence="10" type="ORF">CATYP_03535</name>
</gene>
<comment type="subcellular location">
    <subcellularLocation>
        <location evidence="7">Cytoplasm</location>
    </subcellularLocation>
</comment>
<keyword evidence="2 7" id="KW-0820">tRNA-binding</keyword>
<dbReference type="NCBIfam" id="TIGR00447">
    <property type="entry name" value="pth"/>
    <property type="match status" value="1"/>
</dbReference>
<evidence type="ECO:0000256" key="2">
    <source>
        <dbReference type="ARBA" id="ARBA00022555"/>
    </source>
</evidence>
<comment type="function">
    <text evidence="7">Hydrolyzes ribosome-free peptidyl-tRNAs (with 1 or more amino acids incorporated), which drop off the ribosome during protein synthesis, or as a result of ribosome stalling.</text>
</comment>
<comment type="similarity">
    <text evidence="5 7 9">Belongs to the PTH family.</text>
</comment>
<organism evidence="10 11">
    <name type="scientific">Corynebacterium atypicum</name>
    <dbReference type="NCBI Taxonomy" id="191610"/>
    <lineage>
        <taxon>Bacteria</taxon>
        <taxon>Bacillati</taxon>
        <taxon>Actinomycetota</taxon>
        <taxon>Actinomycetes</taxon>
        <taxon>Mycobacteriales</taxon>
        <taxon>Corynebacteriaceae</taxon>
        <taxon>Corynebacterium</taxon>
    </lineage>
</organism>
<protein>
    <recommendedName>
        <fullName evidence="6 7">Peptidyl-tRNA hydrolase</fullName>
        <shortName evidence="7">Pth</shortName>
        <ecNumber evidence="1 7">3.1.1.29</ecNumber>
    </recommendedName>
</protein>
<feature type="binding site" evidence="7">
    <location>
        <position position="79"/>
    </location>
    <ligand>
        <name>tRNA</name>
        <dbReference type="ChEBI" id="CHEBI:17843"/>
    </ligand>
</feature>
<evidence type="ECO:0000256" key="4">
    <source>
        <dbReference type="ARBA" id="ARBA00022884"/>
    </source>
</evidence>
<dbReference type="RefSeq" id="WP_038604903.1">
    <property type="nucleotide sequence ID" value="NZ_CP008944.1"/>
</dbReference>
<dbReference type="HAMAP" id="MF_00083">
    <property type="entry name" value="Pept_tRNA_hydro_bact"/>
    <property type="match status" value="1"/>
</dbReference>
<feature type="binding site" evidence="7">
    <location>
        <position position="125"/>
    </location>
    <ligand>
        <name>tRNA</name>
        <dbReference type="ChEBI" id="CHEBI:17843"/>
    </ligand>
</feature>
<evidence type="ECO:0000256" key="5">
    <source>
        <dbReference type="ARBA" id="ARBA00038063"/>
    </source>
</evidence>
<keyword evidence="7" id="KW-0963">Cytoplasm</keyword>
<dbReference type="PROSITE" id="PS01196">
    <property type="entry name" value="PEPT_TRNA_HYDROL_2"/>
    <property type="match status" value="1"/>
</dbReference>
<comment type="function">
    <text evidence="7">Catalyzes the release of premature peptidyl moieties from peptidyl-tRNA molecules trapped in stalled 50S ribosomal subunits, and thus maintains levels of free tRNAs and 50S ribosomes.</text>
</comment>
<evidence type="ECO:0000256" key="7">
    <source>
        <dbReference type="HAMAP-Rule" id="MF_00083"/>
    </source>
</evidence>